<evidence type="ECO:0000256" key="2">
    <source>
        <dbReference type="SAM" id="SignalP"/>
    </source>
</evidence>
<evidence type="ECO:0000256" key="1">
    <source>
        <dbReference type="SAM" id="MobiDB-lite"/>
    </source>
</evidence>
<protein>
    <submittedName>
        <fullName evidence="3">Uncharacterized protein</fullName>
    </submittedName>
</protein>
<evidence type="ECO:0000313" key="3">
    <source>
        <dbReference type="EMBL" id="SFP15251.1"/>
    </source>
</evidence>
<dbReference type="RefSeq" id="WP_090479921.1">
    <property type="nucleotide sequence ID" value="NZ_FOWZ01000002.1"/>
</dbReference>
<dbReference type="Proteomes" id="UP000199331">
    <property type="component" value="Unassembled WGS sequence"/>
</dbReference>
<organism evidence="3 4">
    <name type="scientific">Qipengyuania nanhaisediminis</name>
    <dbReference type="NCBI Taxonomy" id="604088"/>
    <lineage>
        <taxon>Bacteria</taxon>
        <taxon>Pseudomonadati</taxon>
        <taxon>Pseudomonadota</taxon>
        <taxon>Alphaproteobacteria</taxon>
        <taxon>Sphingomonadales</taxon>
        <taxon>Erythrobacteraceae</taxon>
        <taxon>Qipengyuania</taxon>
    </lineage>
</organism>
<name>A0A1I5N1V4_9SPHN</name>
<sequence>MRAALFVSSLAVLATPSLAQDADAPVEEDSREVRKCIAPQVIVPTFNNTPEAMEQSRIAATMLAGDLVCKTSALNPELSELQHGPEEALLPDEEEAGEEAAAEPA</sequence>
<feature type="compositionally biased region" description="Acidic residues" evidence="1">
    <location>
        <begin position="89"/>
        <end position="105"/>
    </location>
</feature>
<feature type="signal peptide" evidence="2">
    <location>
        <begin position="1"/>
        <end position="19"/>
    </location>
</feature>
<reference evidence="4" key="1">
    <citation type="submission" date="2016-10" db="EMBL/GenBank/DDBJ databases">
        <authorList>
            <person name="Varghese N."/>
            <person name="Submissions S."/>
        </authorList>
    </citation>
    <scope>NUCLEOTIDE SEQUENCE [LARGE SCALE GENOMIC DNA]</scope>
    <source>
        <strain evidence="4">CGMCC 1.7715</strain>
    </source>
</reference>
<gene>
    <name evidence="3" type="ORF">SAMN04488060_1699</name>
</gene>
<dbReference type="EMBL" id="FOWZ01000002">
    <property type="protein sequence ID" value="SFP15251.1"/>
    <property type="molecule type" value="Genomic_DNA"/>
</dbReference>
<evidence type="ECO:0000313" key="4">
    <source>
        <dbReference type="Proteomes" id="UP000199331"/>
    </source>
</evidence>
<dbReference type="AlphaFoldDB" id="A0A1I5N1V4"/>
<proteinExistence type="predicted"/>
<feature type="region of interest" description="Disordered" evidence="1">
    <location>
        <begin position="80"/>
        <end position="105"/>
    </location>
</feature>
<accession>A0A1I5N1V4</accession>
<feature type="chain" id="PRO_5011710973" evidence="2">
    <location>
        <begin position="20"/>
        <end position="105"/>
    </location>
</feature>
<keyword evidence="4" id="KW-1185">Reference proteome</keyword>
<dbReference type="OrthoDB" id="7410936at2"/>
<keyword evidence="2" id="KW-0732">Signal</keyword>